<dbReference type="InterPro" id="IPR050638">
    <property type="entry name" value="AA-Vitamin_Transporters"/>
</dbReference>
<dbReference type="RefSeq" id="WP_008334980.1">
    <property type="nucleotide sequence ID" value="NZ_CH902578.1"/>
</dbReference>
<organism evidence="8 9">
    <name type="scientific">Maritimibacter alkaliphilus HTCC2654</name>
    <dbReference type="NCBI Taxonomy" id="314271"/>
    <lineage>
        <taxon>Bacteria</taxon>
        <taxon>Pseudomonadati</taxon>
        <taxon>Pseudomonadota</taxon>
        <taxon>Alphaproteobacteria</taxon>
        <taxon>Rhodobacterales</taxon>
        <taxon>Roseobacteraceae</taxon>
        <taxon>Maritimibacter</taxon>
    </lineage>
</organism>
<comment type="caution">
    <text evidence="8">The sequence shown here is derived from an EMBL/GenBank/DDBJ whole genome shotgun (WGS) entry which is preliminary data.</text>
</comment>
<evidence type="ECO:0000256" key="6">
    <source>
        <dbReference type="SAM" id="Phobius"/>
    </source>
</evidence>
<evidence type="ECO:0000256" key="2">
    <source>
        <dbReference type="ARBA" id="ARBA00007362"/>
    </source>
</evidence>
<keyword evidence="5 6" id="KW-0472">Membrane</keyword>
<comment type="similarity">
    <text evidence="2">Belongs to the EamA transporter family.</text>
</comment>
<accession>A3VAM7</accession>
<dbReference type="Pfam" id="PF00892">
    <property type="entry name" value="EamA"/>
    <property type="match status" value="2"/>
</dbReference>
<proteinExistence type="inferred from homology"/>
<feature type="domain" description="EamA" evidence="7">
    <location>
        <begin position="151"/>
        <end position="286"/>
    </location>
</feature>
<dbReference type="PANTHER" id="PTHR32322:SF2">
    <property type="entry name" value="EAMA DOMAIN-CONTAINING PROTEIN"/>
    <property type="match status" value="1"/>
</dbReference>
<dbReference type="InterPro" id="IPR037185">
    <property type="entry name" value="EmrE-like"/>
</dbReference>
<keyword evidence="4 6" id="KW-1133">Transmembrane helix</keyword>
<sequence>METILPAALSLAAAALWGLCNHIQRHALDDTDTMTGAFLSVAVVAVCCWLAAPFFVDPSWWNSRGTLIFVIVGVFFPALGQRFQIAGVSLVGPALTASIAAFTPVIAIGLGVLFLGESLGLQSAIGLILTIAGLLLATWSPRGIKRGWPLWAILVPLGASLVRGISQPGLKFGMQDVPSPLFALLVTTTVSSLVLGVMLALHHRQGRTRFGSGVGWFALNGLVNGAGILALNAALTMGTLTLVSPLSGTVPLWALLLGLFVFKRETLKWKHLAIALLIVVGGALIVTR</sequence>
<feature type="transmembrane region" description="Helical" evidence="6">
    <location>
        <begin position="148"/>
        <end position="166"/>
    </location>
</feature>
<evidence type="ECO:0000256" key="4">
    <source>
        <dbReference type="ARBA" id="ARBA00022989"/>
    </source>
</evidence>
<dbReference type="eggNOG" id="COG0697">
    <property type="taxonomic scope" value="Bacteria"/>
</dbReference>
<dbReference type="InterPro" id="IPR000620">
    <property type="entry name" value="EamA_dom"/>
</dbReference>
<dbReference type="Proteomes" id="UP000002931">
    <property type="component" value="Unassembled WGS sequence"/>
</dbReference>
<evidence type="ECO:0000313" key="9">
    <source>
        <dbReference type="Proteomes" id="UP000002931"/>
    </source>
</evidence>
<comment type="subcellular location">
    <subcellularLocation>
        <location evidence="1">Membrane</location>
        <topology evidence="1">Multi-pass membrane protein</topology>
    </subcellularLocation>
</comment>
<dbReference type="AlphaFoldDB" id="A3VAM7"/>
<protein>
    <recommendedName>
        <fullName evidence="7">EamA domain-containing protein</fullName>
    </recommendedName>
</protein>
<feature type="transmembrane region" description="Helical" evidence="6">
    <location>
        <begin position="241"/>
        <end position="262"/>
    </location>
</feature>
<feature type="transmembrane region" description="Helical" evidence="6">
    <location>
        <begin position="181"/>
        <end position="201"/>
    </location>
</feature>
<dbReference type="SUPFAM" id="SSF103481">
    <property type="entry name" value="Multidrug resistance efflux transporter EmrE"/>
    <property type="match status" value="2"/>
</dbReference>
<feature type="transmembrane region" description="Helical" evidence="6">
    <location>
        <begin position="269"/>
        <end position="287"/>
    </location>
</feature>
<dbReference type="EMBL" id="AAMT01000001">
    <property type="protein sequence ID" value="EAQ14968.1"/>
    <property type="molecule type" value="Genomic_DNA"/>
</dbReference>
<feature type="transmembrane region" description="Helical" evidence="6">
    <location>
        <begin position="121"/>
        <end position="139"/>
    </location>
</feature>
<dbReference type="GO" id="GO:0016020">
    <property type="term" value="C:membrane"/>
    <property type="evidence" value="ECO:0007669"/>
    <property type="project" value="UniProtKB-SubCell"/>
</dbReference>
<reference evidence="8 9" key="1">
    <citation type="journal article" date="2010" name="J. Bacteriol.">
        <title>Genome sequences of Pelagibaca bermudensis HTCC2601T and Maritimibacter alkaliphilus HTCC2654T, the type strains of two marine Roseobacter genera.</title>
        <authorList>
            <person name="Thrash J.C."/>
            <person name="Cho J.C."/>
            <person name="Ferriera S."/>
            <person name="Johnson J."/>
            <person name="Vergin K.L."/>
            <person name="Giovannoni S.J."/>
        </authorList>
    </citation>
    <scope>NUCLEOTIDE SEQUENCE [LARGE SCALE GENOMIC DNA]</scope>
    <source>
        <strain evidence="8 9">HTCC2654</strain>
    </source>
</reference>
<gene>
    <name evidence="8" type="ORF">RB2654_20333</name>
</gene>
<evidence type="ECO:0000256" key="5">
    <source>
        <dbReference type="ARBA" id="ARBA00023136"/>
    </source>
</evidence>
<feature type="transmembrane region" description="Helical" evidence="6">
    <location>
        <begin position="91"/>
        <end position="115"/>
    </location>
</feature>
<dbReference type="STRING" id="314271.RB2654_20333"/>
<feature type="transmembrane region" description="Helical" evidence="6">
    <location>
        <begin position="61"/>
        <end position="79"/>
    </location>
</feature>
<name>A3VAM7_9RHOB</name>
<keyword evidence="9" id="KW-1185">Reference proteome</keyword>
<feature type="transmembrane region" description="Helical" evidence="6">
    <location>
        <begin position="6"/>
        <end position="23"/>
    </location>
</feature>
<dbReference type="OrthoDB" id="7841262at2"/>
<dbReference type="HOGENOM" id="CLU_965768_0_0_5"/>
<dbReference type="PANTHER" id="PTHR32322">
    <property type="entry name" value="INNER MEMBRANE TRANSPORTER"/>
    <property type="match status" value="1"/>
</dbReference>
<feature type="domain" description="EamA" evidence="7">
    <location>
        <begin position="8"/>
        <end position="138"/>
    </location>
</feature>
<evidence type="ECO:0000256" key="1">
    <source>
        <dbReference type="ARBA" id="ARBA00004141"/>
    </source>
</evidence>
<keyword evidence="3 6" id="KW-0812">Transmembrane</keyword>
<evidence type="ECO:0000313" key="8">
    <source>
        <dbReference type="EMBL" id="EAQ14968.1"/>
    </source>
</evidence>
<evidence type="ECO:0000259" key="7">
    <source>
        <dbReference type="Pfam" id="PF00892"/>
    </source>
</evidence>
<feature type="transmembrane region" description="Helical" evidence="6">
    <location>
        <begin position="213"/>
        <end position="235"/>
    </location>
</feature>
<feature type="transmembrane region" description="Helical" evidence="6">
    <location>
        <begin position="35"/>
        <end position="55"/>
    </location>
</feature>
<evidence type="ECO:0000256" key="3">
    <source>
        <dbReference type="ARBA" id="ARBA00022692"/>
    </source>
</evidence>